<dbReference type="RefSeq" id="WP_184150055.1">
    <property type="nucleotide sequence ID" value="NZ_JACHFM010000002.1"/>
</dbReference>
<dbReference type="SUPFAM" id="SSF111369">
    <property type="entry name" value="HlyD-like secretion proteins"/>
    <property type="match status" value="1"/>
</dbReference>
<comment type="subcellular location">
    <subcellularLocation>
        <location evidence="1">Cell envelope</location>
    </subcellularLocation>
</comment>
<evidence type="ECO:0000256" key="2">
    <source>
        <dbReference type="SAM" id="Coils"/>
    </source>
</evidence>
<dbReference type="PANTHER" id="PTHR30386:SF19">
    <property type="entry name" value="MULTIDRUG EXPORT PROTEIN EMRA-RELATED"/>
    <property type="match status" value="1"/>
</dbReference>
<name>A0A840SQI9_9RHOB</name>
<evidence type="ECO:0000256" key="3">
    <source>
        <dbReference type="SAM" id="Phobius"/>
    </source>
</evidence>
<comment type="caution">
    <text evidence="6">The sequence shown here is derived from an EMBL/GenBank/DDBJ whole genome shotgun (WGS) entry which is preliminary data.</text>
</comment>
<dbReference type="GO" id="GO:0055085">
    <property type="term" value="P:transmembrane transport"/>
    <property type="evidence" value="ECO:0007669"/>
    <property type="project" value="InterPro"/>
</dbReference>
<protein>
    <submittedName>
        <fullName evidence="6">Membrane fusion protein (Multidrug efflux system)</fullName>
    </submittedName>
</protein>
<evidence type="ECO:0000259" key="5">
    <source>
        <dbReference type="Pfam" id="PF25963"/>
    </source>
</evidence>
<evidence type="ECO:0000313" key="6">
    <source>
        <dbReference type="EMBL" id="MBB5222728.1"/>
    </source>
</evidence>
<keyword evidence="3" id="KW-0812">Transmembrane</keyword>
<dbReference type="EMBL" id="JACHFM010000002">
    <property type="protein sequence ID" value="MBB5222728.1"/>
    <property type="molecule type" value="Genomic_DNA"/>
</dbReference>
<dbReference type="Gene3D" id="2.40.30.170">
    <property type="match status" value="1"/>
</dbReference>
<dbReference type="Gene3D" id="1.10.287.470">
    <property type="entry name" value="Helix hairpin bin"/>
    <property type="match status" value="1"/>
</dbReference>
<reference evidence="6 7" key="1">
    <citation type="submission" date="2020-08" db="EMBL/GenBank/DDBJ databases">
        <title>Genomic Encyclopedia of Type Strains, Phase IV (KMG-IV): sequencing the most valuable type-strain genomes for metagenomic binning, comparative biology and taxonomic classification.</title>
        <authorList>
            <person name="Goeker M."/>
        </authorList>
    </citation>
    <scope>NUCLEOTIDE SEQUENCE [LARGE SCALE GENOMIC DNA]</scope>
    <source>
        <strain evidence="6 7">DSM 101730</strain>
    </source>
</reference>
<dbReference type="GO" id="GO:0030313">
    <property type="term" value="C:cell envelope"/>
    <property type="evidence" value="ECO:0007669"/>
    <property type="project" value="UniProtKB-SubCell"/>
</dbReference>
<evidence type="ECO:0000256" key="1">
    <source>
        <dbReference type="ARBA" id="ARBA00004196"/>
    </source>
</evidence>
<keyword evidence="2" id="KW-0175">Coiled coil</keyword>
<feature type="domain" description="Multidrug resistance protein MdtA-like barrel-sandwich hybrid" evidence="4">
    <location>
        <begin position="62"/>
        <end position="247"/>
    </location>
</feature>
<dbReference type="Pfam" id="PF25963">
    <property type="entry name" value="Beta-barrel_AAEA"/>
    <property type="match status" value="1"/>
</dbReference>
<accession>A0A840SQI9</accession>
<evidence type="ECO:0000259" key="4">
    <source>
        <dbReference type="Pfam" id="PF25917"/>
    </source>
</evidence>
<gene>
    <name evidence="6" type="ORF">HNP73_002664</name>
</gene>
<dbReference type="InterPro" id="IPR058634">
    <property type="entry name" value="AaeA-lik-b-barrel"/>
</dbReference>
<dbReference type="InterPro" id="IPR050739">
    <property type="entry name" value="MFP"/>
</dbReference>
<dbReference type="Gene3D" id="2.40.50.100">
    <property type="match status" value="1"/>
</dbReference>
<organism evidence="6 7">
    <name type="scientific">Amaricoccus macauensis</name>
    <dbReference type="NCBI Taxonomy" id="57001"/>
    <lineage>
        <taxon>Bacteria</taxon>
        <taxon>Pseudomonadati</taxon>
        <taxon>Pseudomonadota</taxon>
        <taxon>Alphaproteobacteria</taxon>
        <taxon>Rhodobacterales</taxon>
        <taxon>Paracoccaceae</taxon>
        <taxon>Amaricoccus</taxon>
    </lineage>
</organism>
<evidence type="ECO:0000313" key="7">
    <source>
        <dbReference type="Proteomes" id="UP000549457"/>
    </source>
</evidence>
<sequence>MNAQPSRGEFGAPEVANVRKSRLRRNLLIAAVPLALALGGGYVWVTGGRYVSTDDAYVKQDRVTVMPQVSGQISVVSVSENQQVKAGDPLFTIDDSSYRATVAEDEARLQSARLDVEKLKAAYAQAVSEASISRDALTTAQTQDDRIQSLRKSGVVAQSDADNSALALQRAKGAVIAADSQVLSARAALAGNPDIETDRHPEVLEALASLSAAELDLAHTIITAPQDGVVTQTARLQTGQYVTPATAVLGLVATANTWIEANYKETDLEHMLDGQPVSVHFDSYPGRSFEGTVNSIGAGTGSEFALIPAQNASGNWVKVVQRVPVRVSLATDADLPPIRTGMSATVEVDTGHARGLPGPLGNALAAIGIGGKAAVAAEPDAK</sequence>
<feature type="transmembrane region" description="Helical" evidence="3">
    <location>
        <begin position="27"/>
        <end position="45"/>
    </location>
</feature>
<keyword evidence="3" id="KW-1133">Transmembrane helix</keyword>
<keyword evidence="7" id="KW-1185">Reference proteome</keyword>
<keyword evidence="3" id="KW-0472">Membrane</keyword>
<proteinExistence type="predicted"/>
<dbReference type="AlphaFoldDB" id="A0A840SQI9"/>
<dbReference type="InterPro" id="IPR058625">
    <property type="entry name" value="MdtA-like_BSH"/>
</dbReference>
<feature type="domain" description="p-hydroxybenzoic acid efflux pump subunit AaeA-like beta-barrel" evidence="5">
    <location>
        <begin position="259"/>
        <end position="348"/>
    </location>
</feature>
<feature type="coiled-coil region" evidence="2">
    <location>
        <begin position="102"/>
        <end position="129"/>
    </location>
</feature>
<dbReference type="Pfam" id="PF25917">
    <property type="entry name" value="BSH_RND"/>
    <property type="match status" value="1"/>
</dbReference>
<dbReference type="PANTHER" id="PTHR30386">
    <property type="entry name" value="MEMBRANE FUSION SUBUNIT OF EMRAB-TOLC MULTIDRUG EFFLUX PUMP"/>
    <property type="match status" value="1"/>
</dbReference>
<dbReference type="Proteomes" id="UP000549457">
    <property type="component" value="Unassembled WGS sequence"/>
</dbReference>